<dbReference type="RefSeq" id="WP_109387846.1">
    <property type="nucleotide sequence ID" value="NZ_QETF01000005.1"/>
</dbReference>
<sequence>MDRLELVLLFCVFSPTLSGVCAIAVMWLGYYSWPAILGSSLVGLLFAWPVSRYFSRSIERKQSRDKLISDLARENDSSADDPSCEE</sequence>
<reference evidence="3" key="1">
    <citation type="submission" date="2018-05" db="EMBL/GenBank/DDBJ databases">
        <authorList>
            <person name="Du Z."/>
            <person name="Wang X."/>
        </authorList>
    </citation>
    <scope>NUCLEOTIDE SEQUENCE [LARGE SCALE GENOMIC DNA]</scope>
    <source>
        <strain evidence="3">WDS4C29</strain>
    </source>
</reference>
<feature type="transmembrane region" description="Helical" evidence="1">
    <location>
        <begin position="32"/>
        <end position="54"/>
    </location>
</feature>
<dbReference type="EMBL" id="QETF01000005">
    <property type="protein sequence ID" value="PWG17432.1"/>
    <property type="molecule type" value="Genomic_DNA"/>
</dbReference>
<dbReference type="Proteomes" id="UP000245293">
    <property type="component" value="Unassembled WGS sequence"/>
</dbReference>
<evidence type="ECO:0000256" key="1">
    <source>
        <dbReference type="SAM" id="Phobius"/>
    </source>
</evidence>
<proteinExistence type="predicted"/>
<dbReference type="OrthoDB" id="7870164at2"/>
<keyword evidence="1" id="KW-0812">Transmembrane</keyword>
<dbReference type="AlphaFoldDB" id="A0A2V1P897"/>
<accession>A0A2V1P897</accession>
<organism evidence="2 3">
    <name type="scientific">Salibaculum griseiflavum</name>
    <dbReference type="NCBI Taxonomy" id="1914409"/>
    <lineage>
        <taxon>Bacteria</taxon>
        <taxon>Pseudomonadati</taxon>
        <taxon>Pseudomonadota</taxon>
        <taxon>Alphaproteobacteria</taxon>
        <taxon>Rhodobacterales</taxon>
        <taxon>Roseobacteraceae</taxon>
        <taxon>Salibaculum</taxon>
    </lineage>
</organism>
<protein>
    <submittedName>
        <fullName evidence="2">Uncharacterized protein</fullName>
    </submittedName>
</protein>
<keyword evidence="3" id="KW-1185">Reference proteome</keyword>
<gene>
    <name evidence="2" type="ORF">DFK10_06600</name>
</gene>
<keyword evidence="1" id="KW-1133">Transmembrane helix</keyword>
<evidence type="ECO:0000313" key="2">
    <source>
        <dbReference type="EMBL" id="PWG17432.1"/>
    </source>
</evidence>
<keyword evidence="1" id="KW-0472">Membrane</keyword>
<evidence type="ECO:0000313" key="3">
    <source>
        <dbReference type="Proteomes" id="UP000245293"/>
    </source>
</evidence>
<comment type="caution">
    <text evidence="2">The sequence shown here is derived from an EMBL/GenBank/DDBJ whole genome shotgun (WGS) entry which is preliminary data.</text>
</comment>
<name>A0A2V1P897_9RHOB</name>